<evidence type="ECO:0000259" key="8">
    <source>
        <dbReference type="Pfam" id="PF02518"/>
    </source>
</evidence>
<dbReference type="GO" id="GO:0004740">
    <property type="term" value="F:pyruvate dehydrogenase (acetyl-transferring) kinase activity"/>
    <property type="evidence" value="ECO:0007669"/>
    <property type="project" value="TreeGrafter"/>
</dbReference>
<feature type="domain" description="Branched-chain alpha-ketoacid dehydrogenase kinase/Pyruvate dehydrogenase kinase N-terminal" evidence="9">
    <location>
        <begin position="75"/>
        <end position="241"/>
    </location>
</feature>
<dbReference type="Gene3D" id="3.30.565.10">
    <property type="entry name" value="Histidine kinase-like ATPase, C-terminal domain"/>
    <property type="match status" value="1"/>
</dbReference>
<dbReference type="OrthoDB" id="407390at2759"/>
<reference evidence="10 11" key="1">
    <citation type="submission" date="2019-09" db="EMBL/GenBank/DDBJ databases">
        <title>Draft genome of the ectomycorrhizal ascomycete Sphaerosporella brunnea.</title>
        <authorList>
            <consortium name="DOE Joint Genome Institute"/>
            <person name="Benucci G.M."/>
            <person name="Marozzi G."/>
            <person name="Antonielli L."/>
            <person name="Sanchez S."/>
            <person name="Marco P."/>
            <person name="Wang X."/>
            <person name="Falini L.B."/>
            <person name="Barry K."/>
            <person name="Haridas S."/>
            <person name="Lipzen A."/>
            <person name="Labutti K."/>
            <person name="Grigoriev I.V."/>
            <person name="Murat C."/>
            <person name="Martin F."/>
            <person name="Albertini E."/>
            <person name="Donnini D."/>
            <person name="Bonito G."/>
        </authorList>
    </citation>
    <scope>NUCLEOTIDE SEQUENCE [LARGE SCALE GENOMIC DNA]</scope>
    <source>
        <strain evidence="10 11">Sb_GMNB300</strain>
    </source>
</reference>
<comment type="subcellular location">
    <subcellularLocation>
        <location evidence="7">Mitochondrion matrix</location>
    </subcellularLocation>
</comment>
<dbReference type="Pfam" id="PF10436">
    <property type="entry name" value="BCDHK_Adom3"/>
    <property type="match status" value="1"/>
</dbReference>
<dbReference type="InterPro" id="IPR036784">
    <property type="entry name" value="AK/P_DHK_N_sf"/>
</dbReference>
<dbReference type="Gene3D" id="1.20.140.20">
    <property type="entry name" value="Alpha-ketoacid/pyruvate dehydrogenase kinase, N-terminal domain"/>
    <property type="match status" value="1"/>
</dbReference>
<protein>
    <recommendedName>
        <fullName evidence="7">Protein-serine/threonine kinase</fullName>
        <ecNumber evidence="7">2.7.11.-</ecNumber>
    </recommendedName>
</protein>
<dbReference type="GO" id="GO:0010906">
    <property type="term" value="P:regulation of glucose metabolic process"/>
    <property type="evidence" value="ECO:0007669"/>
    <property type="project" value="TreeGrafter"/>
</dbReference>
<evidence type="ECO:0000313" key="10">
    <source>
        <dbReference type="EMBL" id="KAA8900735.1"/>
    </source>
</evidence>
<dbReference type="Pfam" id="PF02518">
    <property type="entry name" value="HATPase_c"/>
    <property type="match status" value="1"/>
</dbReference>
<comment type="caution">
    <text evidence="10">The sequence shown here is derived from an EMBL/GenBank/DDBJ whole genome shotgun (WGS) entry which is preliminary data.</text>
</comment>
<dbReference type="InterPro" id="IPR039028">
    <property type="entry name" value="BCKD/PDK"/>
</dbReference>
<keyword evidence="11" id="KW-1185">Reference proteome</keyword>
<dbReference type="InParanoid" id="A0A5J5EQP4"/>
<evidence type="ECO:0000256" key="1">
    <source>
        <dbReference type="ARBA" id="ARBA00006155"/>
    </source>
</evidence>
<dbReference type="FunCoup" id="A0A5J5EQP4">
    <property type="interactions" value="170"/>
</dbReference>
<dbReference type="InterPro" id="IPR003594">
    <property type="entry name" value="HATPase_dom"/>
</dbReference>
<dbReference type="InterPro" id="IPR018955">
    <property type="entry name" value="BCDHK/PDK_N"/>
</dbReference>
<feature type="domain" description="Histidine kinase/HSP90-like ATPase" evidence="8">
    <location>
        <begin position="291"/>
        <end position="437"/>
    </location>
</feature>
<dbReference type="EC" id="2.7.11.-" evidence="7"/>
<name>A0A5J5EQP4_9PEZI</name>
<keyword evidence="2 7" id="KW-0808">Transferase</keyword>
<proteinExistence type="inferred from homology"/>
<evidence type="ECO:0000259" key="9">
    <source>
        <dbReference type="Pfam" id="PF10436"/>
    </source>
</evidence>
<keyword evidence="3 7" id="KW-0547">Nucleotide-binding</keyword>
<dbReference type="EMBL" id="VXIS01000150">
    <property type="protein sequence ID" value="KAA8900735.1"/>
    <property type="molecule type" value="Genomic_DNA"/>
</dbReference>
<dbReference type="PANTHER" id="PTHR11947:SF25">
    <property type="entry name" value="[PYRUVATE DEHYDROGENASE (ACETYL-TRANSFERRING)] KINASE 2, MITOCHONDRIAL"/>
    <property type="match status" value="1"/>
</dbReference>
<evidence type="ECO:0000313" key="11">
    <source>
        <dbReference type="Proteomes" id="UP000326924"/>
    </source>
</evidence>
<dbReference type="SUPFAM" id="SSF69012">
    <property type="entry name" value="alpha-ketoacid dehydrogenase kinase, N-terminal domain"/>
    <property type="match status" value="1"/>
</dbReference>
<keyword evidence="5 7" id="KW-0067">ATP-binding</keyword>
<keyword evidence="4 7" id="KW-0418">Kinase</keyword>
<keyword evidence="6 7" id="KW-0496">Mitochondrion</keyword>
<organism evidence="10 11">
    <name type="scientific">Sphaerosporella brunnea</name>
    <dbReference type="NCBI Taxonomy" id="1250544"/>
    <lineage>
        <taxon>Eukaryota</taxon>
        <taxon>Fungi</taxon>
        <taxon>Dikarya</taxon>
        <taxon>Ascomycota</taxon>
        <taxon>Pezizomycotina</taxon>
        <taxon>Pezizomycetes</taxon>
        <taxon>Pezizales</taxon>
        <taxon>Pyronemataceae</taxon>
        <taxon>Sphaerosporella</taxon>
    </lineage>
</organism>
<evidence type="ECO:0000256" key="7">
    <source>
        <dbReference type="RuleBase" id="RU366032"/>
    </source>
</evidence>
<evidence type="ECO:0000256" key="5">
    <source>
        <dbReference type="ARBA" id="ARBA00022840"/>
    </source>
</evidence>
<dbReference type="AlphaFoldDB" id="A0A5J5EQP4"/>
<evidence type="ECO:0000256" key="4">
    <source>
        <dbReference type="ARBA" id="ARBA00022777"/>
    </source>
</evidence>
<evidence type="ECO:0000256" key="6">
    <source>
        <dbReference type="ARBA" id="ARBA00023128"/>
    </source>
</evidence>
<dbReference type="SUPFAM" id="SSF55874">
    <property type="entry name" value="ATPase domain of HSP90 chaperone/DNA topoisomerase II/histidine kinase"/>
    <property type="match status" value="1"/>
</dbReference>
<evidence type="ECO:0000256" key="3">
    <source>
        <dbReference type="ARBA" id="ARBA00022741"/>
    </source>
</evidence>
<sequence>MLLPPSSHPLLCASPLTRLPRHLLSLAKYRQSHVALSAGVSASFRRHQSLQVTPAPSRWRSPTVLDSYVEKPARPISLRQLIFFGGRNLDDKRIINSANYVRTELPVRLAHRIRDMQKLPYVVVTNRHLSYVYELYYEAFESFRKVPEIKTVEDNDRFCEVIKATLKEHLTVIPRLAMGVLECRDLLPAEQLDKFMHSLLRSRISRRVIAEQHLALTDTFNSPFHFPDAPIYHHGDFVGEVFLRCNAKEVVERVGAYAQELARKAHGDNHPVPEIIIEGHMDTTFPYILSHLEYIIGELLRNSIEATIEHHGSKPDLPPITVLICHAPKHVIFRVSDQGGGIPPEETEDLWSFAKSKRSDLARLKNFAQVPKMAGTLQELQPEPAAQTSLHTLTYRPPDLKLGMGLPMTRVYAEYWGGSLQQTSMEGYGTDVFLHIEKLGNRLEQLNIDHL</sequence>
<gene>
    <name evidence="10" type="ORF">FN846DRAFT_134077</name>
</gene>
<dbReference type="GO" id="GO:0005759">
    <property type="term" value="C:mitochondrial matrix"/>
    <property type="evidence" value="ECO:0007669"/>
    <property type="project" value="UniProtKB-SubCell"/>
</dbReference>
<evidence type="ECO:0000256" key="2">
    <source>
        <dbReference type="ARBA" id="ARBA00022679"/>
    </source>
</evidence>
<dbReference type="Proteomes" id="UP000326924">
    <property type="component" value="Unassembled WGS sequence"/>
</dbReference>
<dbReference type="PANTHER" id="PTHR11947">
    <property type="entry name" value="PYRUVATE DEHYDROGENASE KINASE"/>
    <property type="match status" value="1"/>
</dbReference>
<dbReference type="GO" id="GO:0005524">
    <property type="term" value="F:ATP binding"/>
    <property type="evidence" value="ECO:0007669"/>
    <property type="project" value="UniProtKB-UniRule"/>
</dbReference>
<comment type="similarity">
    <text evidence="1 7">Belongs to the PDK/BCKDK protein kinase family.</text>
</comment>
<accession>A0A5J5EQP4</accession>
<dbReference type="InterPro" id="IPR036890">
    <property type="entry name" value="HATPase_C_sf"/>
</dbReference>